<dbReference type="AlphaFoldDB" id="A0A814T4E4"/>
<dbReference type="Pfam" id="PF04430">
    <property type="entry name" value="DUF498"/>
    <property type="match status" value="1"/>
</dbReference>
<name>A0A814T4E4_9BILA</name>
<dbReference type="Gene3D" id="3.40.1230.10">
    <property type="entry name" value="MTH938-like"/>
    <property type="match status" value="1"/>
</dbReference>
<dbReference type="InterPro" id="IPR007523">
    <property type="entry name" value="NDUFAF3/AAMDC"/>
</dbReference>
<protein>
    <submittedName>
        <fullName evidence="2">Uncharacterized protein</fullName>
    </submittedName>
</protein>
<accession>A0A814T4E4</accession>
<dbReference type="EMBL" id="CAJNOG010000296">
    <property type="protein sequence ID" value="CAF1154481.1"/>
    <property type="molecule type" value="Genomic_DNA"/>
</dbReference>
<feature type="compositionally biased region" description="Polar residues" evidence="1">
    <location>
        <begin position="481"/>
        <end position="490"/>
    </location>
</feature>
<dbReference type="PANTHER" id="PTHR21192">
    <property type="entry name" value="NUCLEAR PROTEIN E3-3"/>
    <property type="match status" value="1"/>
</dbReference>
<evidence type="ECO:0000313" key="2">
    <source>
        <dbReference type="EMBL" id="CAF1154481.1"/>
    </source>
</evidence>
<reference evidence="2" key="1">
    <citation type="submission" date="2021-02" db="EMBL/GenBank/DDBJ databases">
        <authorList>
            <person name="Nowell W R."/>
        </authorList>
    </citation>
    <scope>NUCLEOTIDE SEQUENCE</scope>
</reference>
<comment type="caution">
    <text evidence="2">The sequence shown here is derived from an EMBL/GenBank/DDBJ whole genome shotgun (WGS) entry which is preliminary data.</text>
</comment>
<proteinExistence type="predicted"/>
<gene>
    <name evidence="2" type="ORF">JYZ213_LOCUS24290</name>
</gene>
<sequence length="509" mass="58259">MVNALLRVYAIDKSGIITSQTYFQSIITVFTKTFFQICEGIPADALLQERATSILDSLLTNFAKDDLLKKCLELFFPNEAISSADSNVTNERCAPVDLTGPKALEKIMKCTADFATEAIIWSIDEFNRKYQRLMTVFREFVSDSFGGTNNRAVDSLRMEIVDHILAMAWNWTDNSLLAPIFLEAGYAEAAIKWIKKLPSIGSEKQFDRAVISIVHNLSRDKKGLQTLRQNRAFESLMKYKPFANLEDVDEHNDMMQILGMSLIGLATRDHDQKQNQELICEVTEDLYDMCKGASRRKFFRYNGLHLSEILDALECAFANMSIVRHVLGNESQVFSPEEITPESLALLEVVQPRPEIFVLGFGTRTNKIPPETIQYIRSLKIGYEILPTTQACETFNFLLSDNRLVYGGFFPEKNLVDQNYGLRKAIAHSQLYEKDEEYVKTDMLRDTYDIMLKAHRERKLLRPYSPLDVRQTNQERDDESNVQSLTGTSNMEKRPPVKKENDKPIDKQS</sequence>
<dbReference type="PANTHER" id="PTHR21192:SF2">
    <property type="entry name" value="NADH DEHYDROGENASE [UBIQUINONE] 1 ALPHA SUBCOMPLEX ASSEMBLY FACTOR 3"/>
    <property type="match status" value="1"/>
</dbReference>
<feature type="region of interest" description="Disordered" evidence="1">
    <location>
        <begin position="464"/>
        <end position="509"/>
    </location>
</feature>
<dbReference type="Proteomes" id="UP000663845">
    <property type="component" value="Unassembled WGS sequence"/>
</dbReference>
<evidence type="ECO:0000313" key="3">
    <source>
        <dbReference type="Proteomes" id="UP000663845"/>
    </source>
</evidence>
<dbReference type="SUPFAM" id="SSF64076">
    <property type="entry name" value="MTH938-like"/>
    <property type="match status" value="1"/>
</dbReference>
<dbReference type="GO" id="GO:0032981">
    <property type="term" value="P:mitochondrial respiratory chain complex I assembly"/>
    <property type="evidence" value="ECO:0007669"/>
    <property type="project" value="TreeGrafter"/>
</dbReference>
<feature type="compositionally biased region" description="Basic and acidic residues" evidence="1">
    <location>
        <begin position="491"/>
        <end position="509"/>
    </location>
</feature>
<evidence type="ECO:0000256" key="1">
    <source>
        <dbReference type="SAM" id="MobiDB-lite"/>
    </source>
</evidence>
<dbReference type="InterPro" id="IPR036748">
    <property type="entry name" value="MTH938-like_sf"/>
</dbReference>
<organism evidence="2 3">
    <name type="scientific">Adineta steineri</name>
    <dbReference type="NCBI Taxonomy" id="433720"/>
    <lineage>
        <taxon>Eukaryota</taxon>
        <taxon>Metazoa</taxon>
        <taxon>Spiralia</taxon>
        <taxon>Gnathifera</taxon>
        <taxon>Rotifera</taxon>
        <taxon>Eurotatoria</taxon>
        <taxon>Bdelloidea</taxon>
        <taxon>Adinetida</taxon>
        <taxon>Adinetidae</taxon>
        <taxon>Adineta</taxon>
    </lineage>
</organism>
<dbReference type="GO" id="GO:0005743">
    <property type="term" value="C:mitochondrial inner membrane"/>
    <property type="evidence" value="ECO:0007669"/>
    <property type="project" value="TreeGrafter"/>
</dbReference>